<name>A0A834R3Z2_SARSC</name>
<dbReference type="GO" id="GO:0003697">
    <property type="term" value="F:single-stranded DNA binding"/>
    <property type="evidence" value="ECO:0007669"/>
    <property type="project" value="TreeGrafter"/>
</dbReference>
<sequence length="138" mass="16288">MKKKENSMKREKLRYILQYHFDQGDNAGETAKRICEVYGPDTVTQITAQRWFRKFRSGKSDVEDNERSGRPSVKNVEEIFKMVESDRFASAYEISKKLKIDRRTVWSHLLKAGYKKEDDVWVKSVKRKSKKEKTSTST</sequence>
<dbReference type="Gene3D" id="1.10.10.1450">
    <property type="match status" value="1"/>
</dbReference>
<dbReference type="GO" id="GO:0044774">
    <property type="term" value="P:mitotic DNA integrity checkpoint signaling"/>
    <property type="evidence" value="ECO:0007669"/>
    <property type="project" value="TreeGrafter"/>
</dbReference>
<dbReference type="GO" id="GO:0035861">
    <property type="term" value="C:site of double-strand break"/>
    <property type="evidence" value="ECO:0007669"/>
    <property type="project" value="TreeGrafter"/>
</dbReference>
<dbReference type="GO" id="GO:0006303">
    <property type="term" value="P:double-strand break repair via nonhomologous end joining"/>
    <property type="evidence" value="ECO:0007669"/>
    <property type="project" value="TreeGrafter"/>
</dbReference>
<dbReference type="GO" id="GO:0044547">
    <property type="term" value="F:DNA topoisomerase binding"/>
    <property type="evidence" value="ECO:0007669"/>
    <property type="project" value="TreeGrafter"/>
</dbReference>
<dbReference type="PANTHER" id="PTHR46060:SF2">
    <property type="entry name" value="HISTONE-LYSINE N-METHYLTRANSFERASE SETMAR"/>
    <property type="match status" value="1"/>
</dbReference>
<feature type="domain" description="Mos1 transposase HTH" evidence="1">
    <location>
        <begin position="10"/>
        <end position="59"/>
    </location>
</feature>
<evidence type="ECO:0000313" key="2">
    <source>
        <dbReference type="EMBL" id="KAF7489275.1"/>
    </source>
</evidence>
<keyword evidence="2" id="KW-0489">Methyltransferase</keyword>
<dbReference type="InterPro" id="IPR041426">
    <property type="entry name" value="Mos1_HTH"/>
</dbReference>
<dbReference type="GO" id="GO:0031297">
    <property type="term" value="P:replication fork processing"/>
    <property type="evidence" value="ECO:0007669"/>
    <property type="project" value="TreeGrafter"/>
</dbReference>
<dbReference type="EMBL" id="WVUK01000065">
    <property type="protein sequence ID" value="KAF7489275.1"/>
    <property type="molecule type" value="Genomic_DNA"/>
</dbReference>
<evidence type="ECO:0000313" key="4">
    <source>
        <dbReference type="Proteomes" id="UP000070412"/>
    </source>
</evidence>
<dbReference type="Proteomes" id="UP000070412">
    <property type="component" value="Unassembled WGS sequence"/>
</dbReference>
<keyword evidence="4" id="KW-1185">Reference proteome</keyword>
<evidence type="ECO:0000313" key="3">
    <source>
        <dbReference type="EnsemblMetazoa" id="KAF7489275.1"/>
    </source>
</evidence>
<reference evidence="2" key="2">
    <citation type="submission" date="2020-01" db="EMBL/GenBank/DDBJ databases">
        <authorList>
            <person name="Korhonen P.K.K."/>
            <person name="Guangxu M.G."/>
            <person name="Wang T.W."/>
            <person name="Stroehlein A.J.S."/>
            <person name="Young N.D."/>
            <person name="Ang C.-S.A."/>
            <person name="Fernando D.W.F."/>
            <person name="Lu H.L."/>
            <person name="Taylor S.T."/>
            <person name="Ehtesham M.E.M."/>
            <person name="Najaraj S.H.N."/>
            <person name="Harsha G.H.G."/>
            <person name="Madugundu A.M."/>
            <person name="Renuse S.R."/>
            <person name="Holt D.H."/>
            <person name="Pandey A.P."/>
            <person name="Papenfuss A.P."/>
            <person name="Gasser R.B.G."/>
            <person name="Fischer K.F."/>
        </authorList>
    </citation>
    <scope>NUCLEOTIDE SEQUENCE</scope>
    <source>
        <strain evidence="2">SSS_KF_BRIS2020</strain>
    </source>
</reference>
<accession>A0A834R3Z2</accession>
<dbReference type="EnsemblMetazoa" id="SSS_414s_mrna">
    <property type="protein sequence ID" value="KAF7489275.1"/>
    <property type="gene ID" value="SSS_414"/>
</dbReference>
<dbReference type="OrthoDB" id="6490016at2759"/>
<protein>
    <submittedName>
        <fullName evidence="2">Histone-lysine N-methyltransferase SETMAR</fullName>
    </submittedName>
</protein>
<dbReference type="GO" id="GO:0042800">
    <property type="term" value="F:histone H3K4 methyltransferase activity"/>
    <property type="evidence" value="ECO:0007669"/>
    <property type="project" value="TreeGrafter"/>
</dbReference>
<dbReference type="InterPro" id="IPR052709">
    <property type="entry name" value="Transposase-MT_Hybrid"/>
</dbReference>
<dbReference type="AlphaFoldDB" id="A0A834R3Z2"/>
<dbReference type="GO" id="GO:0003690">
    <property type="term" value="F:double-stranded DNA binding"/>
    <property type="evidence" value="ECO:0007669"/>
    <property type="project" value="TreeGrafter"/>
</dbReference>
<reference evidence="4" key="1">
    <citation type="journal article" date="2020" name="PLoS Negl. Trop. Dis.">
        <title>High-quality nuclear genome for Sarcoptes scabiei-A critical resource for a neglected parasite.</title>
        <authorList>
            <person name="Korhonen P.K."/>
            <person name="Gasser R.B."/>
            <person name="Ma G."/>
            <person name="Wang T."/>
            <person name="Stroehlein A.J."/>
            <person name="Young N.D."/>
            <person name="Ang C.S."/>
            <person name="Fernando D.D."/>
            <person name="Lu H.C."/>
            <person name="Taylor S."/>
            <person name="Reynolds S.L."/>
            <person name="Mofiz E."/>
            <person name="Najaraj S.H."/>
            <person name="Gowda H."/>
            <person name="Madugundu A."/>
            <person name="Renuse S."/>
            <person name="Holt D."/>
            <person name="Pandey A."/>
            <person name="Papenfuss A.T."/>
            <person name="Fischer K."/>
        </authorList>
    </citation>
    <scope>NUCLEOTIDE SEQUENCE [LARGE SCALE GENOMIC DNA]</scope>
</reference>
<evidence type="ECO:0000259" key="1">
    <source>
        <dbReference type="Pfam" id="PF17906"/>
    </source>
</evidence>
<proteinExistence type="predicted"/>
<dbReference type="GO" id="GO:0046975">
    <property type="term" value="F:histone H3K36 methyltransferase activity"/>
    <property type="evidence" value="ECO:0007669"/>
    <property type="project" value="TreeGrafter"/>
</dbReference>
<keyword evidence="2" id="KW-0808">Transferase</keyword>
<dbReference type="InterPro" id="IPR036388">
    <property type="entry name" value="WH-like_DNA-bd_sf"/>
</dbReference>
<gene>
    <name evidence="2" type="primary">SSS_414g</name>
    <name evidence="2" type="ORF">SSS_414</name>
</gene>
<dbReference type="GO" id="GO:0000014">
    <property type="term" value="F:single-stranded DNA endodeoxyribonuclease activity"/>
    <property type="evidence" value="ECO:0007669"/>
    <property type="project" value="TreeGrafter"/>
</dbReference>
<reference evidence="3" key="3">
    <citation type="submission" date="2022-06" db="UniProtKB">
        <authorList>
            <consortium name="EnsemblMetazoa"/>
        </authorList>
    </citation>
    <scope>IDENTIFICATION</scope>
</reference>
<dbReference type="Pfam" id="PF17906">
    <property type="entry name" value="HTH_48"/>
    <property type="match status" value="1"/>
</dbReference>
<dbReference type="GO" id="GO:0032259">
    <property type="term" value="P:methylation"/>
    <property type="evidence" value="ECO:0007669"/>
    <property type="project" value="UniProtKB-KW"/>
</dbReference>
<dbReference type="PANTHER" id="PTHR46060">
    <property type="entry name" value="MARINER MOS1 TRANSPOSASE-LIKE PROTEIN"/>
    <property type="match status" value="1"/>
</dbReference>
<dbReference type="GO" id="GO:0000793">
    <property type="term" value="C:condensed chromosome"/>
    <property type="evidence" value="ECO:0007669"/>
    <property type="project" value="TreeGrafter"/>
</dbReference>
<dbReference type="Gene3D" id="1.10.10.10">
    <property type="entry name" value="Winged helix-like DNA-binding domain superfamily/Winged helix DNA-binding domain"/>
    <property type="match status" value="1"/>
</dbReference>
<dbReference type="GO" id="GO:0015074">
    <property type="term" value="P:DNA integration"/>
    <property type="evidence" value="ECO:0007669"/>
    <property type="project" value="TreeGrafter"/>
</dbReference>
<dbReference type="GO" id="GO:0005634">
    <property type="term" value="C:nucleus"/>
    <property type="evidence" value="ECO:0007669"/>
    <property type="project" value="TreeGrafter"/>
</dbReference>
<dbReference type="GO" id="GO:0000729">
    <property type="term" value="P:DNA double-strand break processing"/>
    <property type="evidence" value="ECO:0007669"/>
    <property type="project" value="TreeGrafter"/>
</dbReference>
<organism evidence="2">
    <name type="scientific">Sarcoptes scabiei</name>
    <name type="common">Itch mite</name>
    <name type="synonym">Acarus scabiei</name>
    <dbReference type="NCBI Taxonomy" id="52283"/>
    <lineage>
        <taxon>Eukaryota</taxon>
        <taxon>Metazoa</taxon>
        <taxon>Ecdysozoa</taxon>
        <taxon>Arthropoda</taxon>
        <taxon>Chelicerata</taxon>
        <taxon>Arachnida</taxon>
        <taxon>Acari</taxon>
        <taxon>Acariformes</taxon>
        <taxon>Sarcoptiformes</taxon>
        <taxon>Astigmata</taxon>
        <taxon>Psoroptidia</taxon>
        <taxon>Sarcoptoidea</taxon>
        <taxon>Sarcoptidae</taxon>
        <taxon>Sarcoptinae</taxon>
        <taxon>Sarcoptes</taxon>
    </lineage>
</organism>